<reference evidence="1" key="1">
    <citation type="submission" date="2022-02" db="EMBL/GenBank/DDBJ databases">
        <title>Plant Genome Project.</title>
        <authorList>
            <person name="Zhang R.-G."/>
        </authorList>
    </citation>
    <scope>NUCLEOTIDE SEQUENCE</scope>
    <source>
        <strain evidence="1">AT1</strain>
    </source>
</reference>
<accession>A0ACC0Q2P2</accession>
<dbReference type="EMBL" id="CM046388">
    <property type="protein sequence ID" value="KAI8571043.1"/>
    <property type="molecule type" value="Genomic_DNA"/>
</dbReference>
<evidence type="ECO:0000313" key="2">
    <source>
        <dbReference type="Proteomes" id="UP001062846"/>
    </source>
</evidence>
<organism evidence="1 2">
    <name type="scientific">Rhododendron molle</name>
    <name type="common">Chinese azalea</name>
    <name type="synonym">Azalea mollis</name>
    <dbReference type="NCBI Taxonomy" id="49168"/>
    <lineage>
        <taxon>Eukaryota</taxon>
        <taxon>Viridiplantae</taxon>
        <taxon>Streptophyta</taxon>
        <taxon>Embryophyta</taxon>
        <taxon>Tracheophyta</taxon>
        <taxon>Spermatophyta</taxon>
        <taxon>Magnoliopsida</taxon>
        <taxon>eudicotyledons</taxon>
        <taxon>Gunneridae</taxon>
        <taxon>Pentapetalae</taxon>
        <taxon>asterids</taxon>
        <taxon>Ericales</taxon>
        <taxon>Ericaceae</taxon>
        <taxon>Ericoideae</taxon>
        <taxon>Rhodoreae</taxon>
        <taxon>Rhododendron</taxon>
    </lineage>
</organism>
<comment type="caution">
    <text evidence="1">The sequence shown here is derived from an EMBL/GenBank/DDBJ whole genome shotgun (WGS) entry which is preliminary data.</text>
</comment>
<name>A0ACC0Q2P2_RHOML</name>
<gene>
    <name evidence="1" type="ORF">RHMOL_Rhmol01G0086400</name>
</gene>
<evidence type="ECO:0000313" key="1">
    <source>
        <dbReference type="EMBL" id="KAI8571043.1"/>
    </source>
</evidence>
<proteinExistence type="predicted"/>
<protein>
    <submittedName>
        <fullName evidence="1">Uncharacterized protein</fullName>
    </submittedName>
</protein>
<sequence length="130" mass="14645">MSVQETPITPALERISIDHIVGRIIHERSSSSSSSSLKFLIGVDKDNVVTNSWDHHASSHSTSPTSNWEIEYVNPLDDRVLVVMDYPPIRTFFHHHRSLTMSHYYAGGVMESPYLSLLDSFISSSLCPPF</sequence>
<keyword evidence="2" id="KW-1185">Reference proteome</keyword>
<dbReference type="Proteomes" id="UP001062846">
    <property type="component" value="Chromosome 1"/>
</dbReference>